<feature type="domain" description="Putative zinc-ribbon" evidence="2">
    <location>
        <begin position="11"/>
        <end position="34"/>
    </location>
</feature>
<name>A0A6N9VFJ7_STRMI</name>
<organism evidence="3 4">
    <name type="scientific">Streptomyces microflavus</name>
    <name type="common">Streptomyces lipmanii</name>
    <dbReference type="NCBI Taxonomy" id="1919"/>
    <lineage>
        <taxon>Bacteria</taxon>
        <taxon>Bacillati</taxon>
        <taxon>Actinomycetota</taxon>
        <taxon>Actinomycetes</taxon>
        <taxon>Kitasatosporales</taxon>
        <taxon>Streptomycetaceae</taxon>
        <taxon>Streptomyces</taxon>
    </lineage>
</organism>
<evidence type="ECO:0000259" key="2">
    <source>
        <dbReference type="Pfam" id="PF13248"/>
    </source>
</evidence>
<gene>
    <name evidence="3" type="ORF">G3I39_22555</name>
</gene>
<evidence type="ECO:0000313" key="4">
    <source>
        <dbReference type="Proteomes" id="UP000471648"/>
    </source>
</evidence>
<protein>
    <submittedName>
        <fullName evidence="3">Serine/threonine-protein phosphatase</fullName>
    </submittedName>
</protein>
<dbReference type="InterPro" id="IPR059113">
    <property type="entry name" value="Znf_ribbon"/>
</dbReference>
<dbReference type="Proteomes" id="UP000471648">
    <property type="component" value="Unassembled WGS sequence"/>
</dbReference>
<sequence>MSESHQQPALARCPGCEEPPASGDLFCGACGYDLSAVPARPDDRPTIAITVPPAAPSAPAVSPTGPPAPAVP</sequence>
<feature type="compositionally biased region" description="Low complexity" evidence="1">
    <location>
        <begin position="51"/>
        <end position="63"/>
    </location>
</feature>
<dbReference type="EMBL" id="JAAGME010000908">
    <property type="protein sequence ID" value="NEB69809.1"/>
    <property type="molecule type" value="Genomic_DNA"/>
</dbReference>
<feature type="region of interest" description="Disordered" evidence="1">
    <location>
        <begin position="51"/>
        <end position="72"/>
    </location>
</feature>
<proteinExistence type="predicted"/>
<reference evidence="3 4" key="1">
    <citation type="submission" date="2020-01" db="EMBL/GenBank/DDBJ databases">
        <title>Insect and environment-associated Actinomycetes.</title>
        <authorList>
            <person name="Currrie C."/>
            <person name="Chevrette M."/>
            <person name="Carlson C."/>
            <person name="Stubbendieck R."/>
            <person name="Wendt-Pienkowski E."/>
        </authorList>
    </citation>
    <scope>NUCLEOTIDE SEQUENCE [LARGE SCALE GENOMIC DNA]</scope>
    <source>
        <strain evidence="3 4">SID14438</strain>
    </source>
</reference>
<evidence type="ECO:0000256" key="1">
    <source>
        <dbReference type="SAM" id="MobiDB-lite"/>
    </source>
</evidence>
<accession>A0A6N9VFJ7</accession>
<dbReference type="Pfam" id="PF13248">
    <property type="entry name" value="Zn_ribbon_3"/>
    <property type="match status" value="1"/>
</dbReference>
<comment type="caution">
    <text evidence="3">The sequence shown here is derived from an EMBL/GenBank/DDBJ whole genome shotgun (WGS) entry which is preliminary data.</text>
</comment>
<dbReference type="AlphaFoldDB" id="A0A6N9VFJ7"/>
<evidence type="ECO:0000313" key="3">
    <source>
        <dbReference type="EMBL" id="NEB69809.1"/>
    </source>
</evidence>
<feature type="non-terminal residue" evidence="3">
    <location>
        <position position="72"/>
    </location>
</feature>